<dbReference type="InterPro" id="IPR011032">
    <property type="entry name" value="GroES-like_sf"/>
</dbReference>
<keyword evidence="2" id="KW-1185">Reference proteome</keyword>
<dbReference type="RefSeq" id="WP_130358609.1">
    <property type="nucleotide sequence ID" value="NZ_SGXC01000002.1"/>
</dbReference>
<evidence type="ECO:0000313" key="1">
    <source>
        <dbReference type="EMBL" id="RZS81019.1"/>
    </source>
</evidence>
<dbReference type="PANTHER" id="PTHR43677:SF4">
    <property type="entry name" value="QUINONE OXIDOREDUCTASE-LIKE PROTEIN 2"/>
    <property type="match status" value="1"/>
</dbReference>
<dbReference type="PANTHER" id="PTHR43677">
    <property type="entry name" value="SHORT-CHAIN DEHYDROGENASE/REDUCTASE"/>
    <property type="match status" value="1"/>
</dbReference>
<dbReference type="Proteomes" id="UP000292445">
    <property type="component" value="Unassembled WGS sequence"/>
</dbReference>
<protein>
    <submittedName>
        <fullName evidence="1">NADPH:quinone reductase-like Zn-dependent oxidoreductase</fullName>
    </submittedName>
</protein>
<dbReference type="OrthoDB" id="9157533at2"/>
<name>A0A4Q7NDG7_9BURK</name>
<dbReference type="AlphaFoldDB" id="A0A4Q7NDG7"/>
<proteinExistence type="predicted"/>
<dbReference type="Gene3D" id="3.40.50.720">
    <property type="entry name" value="NAD(P)-binding Rossmann-like Domain"/>
    <property type="match status" value="1"/>
</dbReference>
<evidence type="ECO:0000313" key="2">
    <source>
        <dbReference type="Proteomes" id="UP000292445"/>
    </source>
</evidence>
<dbReference type="InterPro" id="IPR051397">
    <property type="entry name" value="Zn-ADH-like_protein"/>
</dbReference>
<dbReference type="SUPFAM" id="SSF50129">
    <property type="entry name" value="GroES-like"/>
    <property type="match status" value="1"/>
</dbReference>
<gene>
    <name evidence="1" type="ORF">EV675_3632</name>
</gene>
<dbReference type="EMBL" id="SGXC01000002">
    <property type="protein sequence ID" value="RZS81019.1"/>
    <property type="molecule type" value="Genomic_DNA"/>
</dbReference>
<dbReference type="InterPro" id="IPR036291">
    <property type="entry name" value="NAD(P)-bd_dom_sf"/>
</dbReference>
<dbReference type="SUPFAM" id="SSF51735">
    <property type="entry name" value="NAD(P)-binding Rossmann-fold domains"/>
    <property type="match status" value="1"/>
</dbReference>
<dbReference type="GO" id="GO:0016491">
    <property type="term" value="F:oxidoreductase activity"/>
    <property type="evidence" value="ECO:0007669"/>
    <property type="project" value="TreeGrafter"/>
</dbReference>
<sequence length="266" mass="27697">MTTGIPPSSPGAGRLLIEVRRIAPDLASALVPGVPVVGRVLREATGGPAAGARVAAMAPDAGIPGMAVAVDGALPVPATLDDGAALLLPALWPVVWWTLADRRLARPGDTVLVHDADTPWGLLMTALSRELGVHPLAATATSDGMRQAMRAGAHDGALYTTDWPVLLREHGGADVVLDPSHGQHLPASLGCARQGARLAALGIVTAGQDIAMPLSALRRRNASLHAIRWDPVRHRTHAARAARELPALVEHVRDALDASLNLLCMQ</sequence>
<reference evidence="1 2" key="1">
    <citation type="submission" date="2019-02" db="EMBL/GenBank/DDBJ databases">
        <title>Genomic Encyclopedia of Type Strains, Phase IV (KMG-IV): sequencing the most valuable type-strain genomes for metagenomic binning, comparative biology and taxonomic classification.</title>
        <authorList>
            <person name="Goeker M."/>
        </authorList>
    </citation>
    <scope>NUCLEOTIDE SEQUENCE [LARGE SCALE GENOMIC DNA]</scope>
    <source>
        <strain evidence="1 2">K24</strain>
    </source>
</reference>
<comment type="caution">
    <text evidence="1">The sequence shown here is derived from an EMBL/GenBank/DDBJ whole genome shotgun (WGS) entry which is preliminary data.</text>
</comment>
<accession>A0A4Q7NDG7</accession>
<dbReference type="Gene3D" id="3.90.180.10">
    <property type="entry name" value="Medium-chain alcohol dehydrogenases, catalytic domain"/>
    <property type="match status" value="1"/>
</dbReference>
<organism evidence="1 2">
    <name type="scientific">Pigmentiphaga kullae</name>
    <dbReference type="NCBI Taxonomy" id="151784"/>
    <lineage>
        <taxon>Bacteria</taxon>
        <taxon>Pseudomonadati</taxon>
        <taxon>Pseudomonadota</taxon>
        <taxon>Betaproteobacteria</taxon>
        <taxon>Burkholderiales</taxon>
        <taxon>Alcaligenaceae</taxon>
        <taxon>Pigmentiphaga</taxon>
    </lineage>
</organism>